<dbReference type="PANTHER" id="PTHR10509">
    <property type="entry name" value="O-METHYLTRANSFERASE-RELATED"/>
    <property type="match status" value="1"/>
</dbReference>
<keyword evidence="3" id="KW-0949">S-adenosyl-L-methionine</keyword>
<dbReference type="GO" id="GO:0032259">
    <property type="term" value="P:methylation"/>
    <property type="evidence" value="ECO:0007669"/>
    <property type="project" value="UniProtKB-KW"/>
</dbReference>
<evidence type="ECO:0000313" key="6">
    <source>
        <dbReference type="EMBL" id="KAJ4973688.1"/>
    </source>
</evidence>
<dbReference type="GO" id="GO:0008757">
    <property type="term" value="F:S-adenosylmethionine-dependent methyltransferase activity"/>
    <property type="evidence" value="ECO:0007669"/>
    <property type="project" value="TreeGrafter"/>
</dbReference>
<evidence type="ECO:0000256" key="1">
    <source>
        <dbReference type="ARBA" id="ARBA00022603"/>
    </source>
</evidence>
<keyword evidence="2" id="KW-0808">Transferase</keyword>
<evidence type="ECO:0000256" key="2">
    <source>
        <dbReference type="ARBA" id="ARBA00022679"/>
    </source>
</evidence>
<dbReference type="InterPro" id="IPR002935">
    <property type="entry name" value="SAM_O-MeTrfase"/>
</dbReference>
<keyword evidence="4" id="KW-0479">Metal-binding</keyword>
<dbReference type="SUPFAM" id="SSF53335">
    <property type="entry name" value="S-adenosyl-L-methionine-dependent methyltransferases"/>
    <property type="match status" value="1"/>
</dbReference>
<protein>
    <recommendedName>
        <fullName evidence="8">Caffeoyl-CoA O-methyltransferase</fullName>
    </recommendedName>
</protein>
<evidence type="ECO:0000256" key="5">
    <source>
        <dbReference type="ARBA" id="ARBA00023453"/>
    </source>
</evidence>
<dbReference type="Proteomes" id="UP001141806">
    <property type="component" value="Unassembled WGS sequence"/>
</dbReference>
<comment type="similarity">
    <text evidence="5">Belongs to the class I-like SAM-binding methyltransferase superfamily. Cation-dependent O-methyltransferase family.</text>
</comment>
<evidence type="ECO:0000256" key="4">
    <source>
        <dbReference type="ARBA" id="ARBA00022723"/>
    </source>
</evidence>
<gene>
    <name evidence="6" type="ORF">NE237_006862</name>
</gene>
<dbReference type="Gene3D" id="3.40.50.150">
    <property type="entry name" value="Vaccinia Virus protein VP39"/>
    <property type="match status" value="1"/>
</dbReference>
<evidence type="ECO:0000313" key="7">
    <source>
        <dbReference type="Proteomes" id="UP001141806"/>
    </source>
</evidence>
<proteinExistence type="inferred from homology"/>
<dbReference type="PANTHER" id="PTHR10509:SF34">
    <property type="entry name" value="TAPETUM-SPECIFIC METHYLTRANSFERASE 1"/>
    <property type="match status" value="1"/>
</dbReference>
<dbReference type="PROSITE" id="PS51682">
    <property type="entry name" value="SAM_OMT_I"/>
    <property type="match status" value="1"/>
</dbReference>
<organism evidence="6 7">
    <name type="scientific">Protea cynaroides</name>
    <dbReference type="NCBI Taxonomy" id="273540"/>
    <lineage>
        <taxon>Eukaryota</taxon>
        <taxon>Viridiplantae</taxon>
        <taxon>Streptophyta</taxon>
        <taxon>Embryophyta</taxon>
        <taxon>Tracheophyta</taxon>
        <taxon>Spermatophyta</taxon>
        <taxon>Magnoliopsida</taxon>
        <taxon>Proteales</taxon>
        <taxon>Proteaceae</taxon>
        <taxon>Protea</taxon>
    </lineage>
</organism>
<dbReference type="Pfam" id="PF01596">
    <property type="entry name" value="Methyltransf_3"/>
    <property type="match status" value="1"/>
</dbReference>
<name>A0A9Q0KN88_9MAGN</name>
<evidence type="ECO:0000256" key="3">
    <source>
        <dbReference type="ARBA" id="ARBA00022691"/>
    </source>
</evidence>
<dbReference type="InterPro" id="IPR050362">
    <property type="entry name" value="Cation-dep_OMT"/>
</dbReference>
<dbReference type="AlphaFoldDB" id="A0A9Q0KN88"/>
<dbReference type="GO" id="GO:0046872">
    <property type="term" value="F:metal ion binding"/>
    <property type="evidence" value="ECO:0007669"/>
    <property type="project" value="UniProtKB-KW"/>
</dbReference>
<dbReference type="GO" id="GO:0008171">
    <property type="term" value="F:O-methyltransferase activity"/>
    <property type="evidence" value="ECO:0007669"/>
    <property type="project" value="InterPro"/>
</dbReference>
<comment type="caution">
    <text evidence="6">The sequence shown here is derived from an EMBL/GenBank/DDBJ whole genome shotgun (WGS) entry which is preliminary data.</text>
</comment>
<reference evidence="6" key="1">
    <citation type="journal article" date="2023" name="Plant J.">
        <title>The genome of the king protea, Protea cynaroides.</title>
        <authorList>
            <person name="Chang J."/>
            <person name="Duong T.A."/>
            <person name="Schoeman C."/>
            <person name="Ma X."/>
            <person name="Roodt D."/>
            <person name="Barker N."/>
            <person name="Li Z."/>
            <person name="Van de Peer Y."/>
            <person name="Mizrachi E."/>
        </authorList>
    </citation>
    <scope>NUCLEOTIDE SEQUENCE</scope>
    <source>
        <tissue evidence="6">Young leaves</tissue>
    </source>
</reference>
<sequence length="236" mass="26891">MDMKIRNGKTILQSDALQQYILETSAYPREHELLKEIREVTLQKYGVWASMAVPADQGQFFSMLLKIMNAKKTMEIGVFTGYSLLTTALALPDDGKIIAIDRDREAYEIGLPIIRKAGVEHKINFVHGDAMAVVNKMIDDGTHQMEFDFVFVDGNKDYIDYQDKLLKLVKIGGIIAYDNTLWYGTVAQDEEDVPEQFVKEKRRDIMELNSFLASDSRIELSQLSIGDGVTFCRRLH</sequence>
<keyword evidence="1" id="KW-0489">Methyltransferase</keyword>
<keyword evidence="7" id="KW-1185">Reference proteome</keyword>
<accession>A0A9Q0KN88</accession>
<evidence type="ECO:0008006" key="8">
    <source>
        <dbReference type="Google" id="ProtNLM"/>
    </source>
</evidence>
<dbReference type="OrthoDB" id="10251242at2759"/>
<dbReference type="InterPro" id="IPR029063">
    <property type="entry name" value="SAM-dependent_MTases_sf"/>
</dbReference>
<dbReference type="CDD" id="cd02440">
    <property type="entry name" value="AdoMet_MTases"/>
    <property type="match status" value="1"/>
</dbReference>
<dbReference type="EMBL" id="JAMYWD010000004">
    <property type="protein sequence ID" value="KAJ4973688.1"/>
    <property type="molecule type" value="Genomic_DNA"/>
</dbReference>